<dbReference type="Proteomes" id="UP000019478">
    <property type="component" value="Unassembled WGS sequence"/>
</dbReference>
<dbReference type="PROSITE" id="PS50250">
    <property type="entry name" value="PCI"/>
    <property type="match status" value="1"/>
</dbReference>
<dbReference type="SMART" id="SM00753">
    <property type="entry name" value="PAM"/>
    <property type="match status" value="1"/>
</dbReference>
<dbReference type="RefSeq" id="XP_007731218.1">
    <property type="nucleotide sequence ID" value="XM_007733028.1"/>
</dbReference>
<name>W9YKQ0_9EURO</name>
<dbReference type="STRING" id="1182542.W9YKQ0"/>
<dbReference type="EMBL" id="AMGY01000002">
    <property type="protein sequence ID" value="EXJ89821.1"/>
    <property type="molecule type" value="Genomic_DNA"/>
</dbReference>
<protein>
    <recommendedName>
        <fullName evidence="2">Protein CSN12 homolog</fullName>
    </recommendedName>
</protein>
<evidence type="ECO:0000256" key="2">
    <source>
        <dbReference type="ARBA" id="ARBA00073854"/>
    </source>
</evidence>
<dbReference type="GO" id="GO:0003723">
    <property type="term" value="F:RNA binding"/>
    <property type="evidence" value="ECO:0007669"/>
    <property type="project" value="InterPro"/>
</dbReference>
<comment type="caution">
    <text evidence="4">The sequence shown here is derived from an EMBL/GenBank/DDBJ whole genome shotgun (WGS) entry which is preliminary data.</text>
</comment>
<evidence type="ECO:0000313" key="4">
    <source>
        <dbReference type="EMBL" id="EXJ89821.1"/>
    </source>
</evidence>
<dbReference type="InterPro" id="IPR000717">
    <property type="entry name" value="PCI_dom"/>
</dbReference>
<proteinExistence type="inferred from homology"/>
<keyword evidence="5" id="KW-1185">Reference proteome</keyword>
<dbReference type="Pfam" id="PF01399">
    <property type="entry name" value="PCI"/>
    <property type="match status" value="1"/>
</dbReference>
<dbReference type="GeneID" id="19167018"/>
<evidence type="ECO:0000259" key="3">
    <source>
        <dbReference type="PROSITE" id="PS50250"/>
    </source>
</evidence>
<dbReference type="InterPro" id="IPR045114">
    <property type="entry name" value="Csn12-like"/>
</dbReference>
<dbReference type="PANTHER" id="PTHR12732:SF0">
    <property type="entry name" value="PCI DOMAIN-CONTAINING PROTEIN 2"/>
    <property type="match status" value="1"/>
</dbReference>
<dbReference type="InterPro" id="IPR036388">
    <property type="entry name" value="WH-like_DNA-bd_sf"/>
</dbReference>
<dbReference type="PANTHER" id="PTHR12732">
    <property type="entry name" value="UNCHARACTERIZED PROTEASOME COMPONENT REGION PCI-CONTAINING"/>
    <property type="match status" value="1"/>
</dbReference>
<evidence type="ECO:0000256" key="1">
    <source>
        <dbReference type="ARBA" id="ARBA00025771"/>
    </source>
</evidence>
<dbReference type="GO" id="GO:0003690">
    <property type="term" value="F:double-stranded DNA binding"/>
    <property type="evidence" value="ECO:0007669"/>
    <property type="project" value="InterPro"/>
</dbReference>
<organism evidence="4 5">
    <name type="scientific">Capronia epimyces CBS 606.96</name>
    <dbReference type="NCBI Taxonomy" id="1182542"/>
    <lineage>
        <taxon>Eukaryota</taxon>
        <taxon>Fungi</taxon>
        <taxon>Dikarya</taxon>
        <taxon>Ascomycota</taxon>
        <taxon>Pezizomycotina</taxon>
        <taxon>Eurotiomycetes</taxon>
        <taxon>Chaetothyriomycetidae</taxon>
        <taxon>Chaetothyriales</taxon>
        <taxon>Herpotrichiellaceae</taxon>
        <taxon>Capronia</taxon>
    </lineage>
</organism>
<evidence type="ECO:0000313" key="5">
    <source>
        <dbReference type="Proteomes" id="UP000019478"/>
    </source>
</evidence>
<dbReference type="AlphaFoldDB" id="W9YKQ0"/>
<feature type="domain" description="PCI" evidence="3">
    <location>
        <begin position="251"/>
        <end position="456"/>
    </location>
</feature>
<accession>W9YKQ0</accession>
<sequence length="462" mass="52085">MGSIFADFQQAQRVGNGRLLASCLAPIDTAQDPHRLISFAQLSNYQTISSDVRYYLIQAPNAVGLSKAEANAWVDIFVALWKTVKELVGLRQGNGTGDWVRAFDSYKELCNLLVRGYTNFGFQSWTVPCLYVAGKYIRIIAMKADSEVKPKDANGSAFTNGFSDDIMGDVNKHEKLEQAAWTINRMFTVCLSDRSELAESRKWGIYSTTNLLFKTYFRLNSISLTRNVIRALEAASADLPPLELFPKSHRCTFKYYRGVIDFLQENYTEAEQHLTEALNLCHKDSLKNREQILTYLIPAHVVNHHQLPSHALLSPHPTLSGLFTPLFNAVRAGSLVAFDEALTSAEPELVKRRVYLTLERTRDICLRNLFRKVFLAAGWEETKDSTTGEVTGKIRRTRIRIEEFEAAMRVGYKGATDVMMERDEVECFLANMVYKNLMKGYIARDRGIVVLSKAGAFPGTGV</sequence>
<dbReference type="FunFam" id="1.10.10.10:FF:000366">
    <property type="entry name" value="COP9 signalosome complex subunit"/>
    <property type="match status" value="1"/>
</dbReference>
<comment type="similarity">
    <text evidence="1">Belongs to the CSN12 family.</text>
</comment>
<dbReference type="eggNOG" id="KOG2688">
    <property type="taxonomic scope" value="Eukaryota"/>
</dbReference>
<reference evidence="4 5" key="1">
    <citation type="submission" date="2013-03" db="EMBL/GenBank/DDBJ databases">
        <title>The Genome Sequence of Capronia epimyces CBS 606.96.</title>
        <authorList>
            <consortium name="The Broad Institute Genomics Platform"/>
            <person name="Cuomo C."/>
            <person name="de Hoog S."/>
            <person name="Gorbushina A."/>
            <person name="Walker B."/>
            <person name="Young S.K."/>
            <person name="Zeng Q."/>
            <person name="Gargeya S."/>
            <person name="Fitzgerald M."/>
            <person name="Haas B."/>
            <person name="Abouelleil A."/>
            <person name="Allen A.W."/>
            <person name="Alvarado L."/>
            <person name="Arachchi H.M."/>
            <person name="Berlin A.M."/>
            <person name="Chapman S.B."/>
            <person name="Gainer-Dewar J."/>
            <person name="Goldberg J."/>
            <person name="Griggs A."/>
            <person name="Gujja S."/>
            <person name="Hansen M."/>
            <person name="Howarth C."/>
            <person name="Imamovic A."/>
            <person name="Ireland A."/>
            <person name="Larimer J."/>
            <person name="McCowan C."/>
            <person name="Murphy C."/>
            <person name="Pearson M."/>
            <person name="Poon T.W."/>
            <person name="Priest M."/>
            <person name="Roberts A."/>
            <person name="Saif S."/>
            <person name="Shea T."/>
            <person name="Sisk P."/>
            <person name="Sykes S."/>
            <person name="Wortman J."/>
            <person name="Nusbaum C."/>
            <person name="Birren B."/>
        </authorList>
    </citation>
    <scope>NUCLEOTIDE SEQUENCE [LARGE SCALE GENOMIC DNA]</scope>
    <source>
        <strain evidence="4 5">CBS 606.96</strain>
    </source>
</reference>
<dbReference type="OrthoDB" id="10252687at2759"/>
<gene>
    <name evidence="4" type="ORF">A1O3_02888</name>
</gene>
<dbReference type="Gene3D" id="1.10.10.10">
    <property type="entry name" value="Winged helix-like DNA-binding domain superfamily/Winged helix DNA-binding domain"/>
    <property type="match status" value="1"/>
</dbReference>
<dbReference type="HOGENOM" id="CLU_031567_1_0_1"/>